<accession>A0A5A7P7G7</accession>
<name>A0A5A7P7G7_STRAF</name>
<comment type="caution">
    <text evidence="1">The sequence shown here is derived from an EMBL/GenBank/DDBJ whole genome shotgun (WGS) entry which is preliminary data.</text>
</comment>
<evidence type="ECO:0000313" key="1">
    <source>
        <dbReference type="EMBL" id="GER28745.1"/>
    </source>
</evidence>
<dbReference type="EMBL" id="BKCP01003002">
    <property type="protein sequence ID" value="GER28745.1"/>
    <property type="molecule type" value="Genomic_DNA"/>
</dbReference>
<keyword evidence="2" id="KW-1185">Reference proteome</keyword>
<reference evidence="2" key="1">
    <citation type="journal article" date="2019" name="Curr. Biol.">
        <title>Genome Sequence of Striga asiatica Provides Insight into the Evolution of Plant Parasitism.</title>
        <authorList>
            <person name="Yoshida S."/>
            <person name="Kim S."/>
            <person name="Wafula E.K."/>
            <person name="Tanskanen J."/>
            <person name="Kim Y.M."/>
            <person name="Honaas L."/>
            <person name="Yang Z."/>
            <person name="Spallek T."/>
            <person name="Conn C.E."/>
            <person name="Ichihashi Y."/>
            <person name="Cheong K."/>
            <person name="Cui S."/>
            <person name="Der J.P."/>
            <person name="Gundlach H."/>
            <person name="Jiao Y."/>
            <person name="Hori C."/>
            <person name="Ishida J.K."/>
            <person name="Kasahara H."/>
            <person name="Kiba T."/>
            <person name="Kim M.S."/>
            <person name="Koo N."/>
            <person name="Laohavisit A."/>
            <person name="Lee Y.H."/>
            <person name="Lumba S."/>
            <person name="McCourt P."/>
            <person name="Mortimer J.C."/>
            <person name="Mutuku J.M."/>
            <person name="Nomura T."/>
            <person name="Sasaki-Sekimoto Y."/>
            <person name="Seto Y."/>
            <person name="Wang Y."/>
            <person name="Wakatake T."/>
            <person name="Sakakibara H."/>
            <person name="Demura T."/>
            <person name="Yamaguchi S."/>
            <person name="Yoneyama K."/>
            <person name="Manabe R.I."/>
            <person name="Nelson D.C."/>
            <person name="Schulman A.H."/>
            <person name="Timko M.P."/>
            <person name="dePamphilis C.W."/>
            <person name="Choi D."/>
            <person name="Shirasu K."/>
        </authorList>
    </citation>
    <scope>NUCLEOTIDE SEQUENCE [LARGE SCALE GENOMIC DNA]</scope>
    <source>
        <strain evidence="2">cv. UVA1</strain>
    </source>
</reference>
<protein>
    <submittedName>
        <fullName evidence="1">Cytochrome c oxidase assembly protein COX16</fullName>
    </submittedName>
</protein>
<feature type="non-terminal residue" evidence="1">
    <location>
        <position position="111"/>
    </location>
</feature>
<dbReference type="AlphaFoldDB" id="A0A5A7P7G7"/>
<gene>
    <name evidence="1" type="ORF">STAS_04553</name>
</gene>
<sequence>MPVFASAFPFLSSNTKHGRKKKKIKINYLRQPFIILCISHNDVKPIRVPLFNLHHKTQQRITESTLWRSACKCPVLRLSLLLRAQNISLLIGCKKAFLENCKIDQIEGRNG</sequence>
<proteinExistence type="predicted"/>
<evidence type="ECO:0000313" key="2">
    <source>
        <dbReference type="Proteomes" id="UP000325081"/>
    </source>
</evidence>
<organism evidence="1 2">
    <name type="scientific">Striga asiatica</name>
    <name type="common">Asiatic witchweed</name>
    <name type="synonym">Buchnera asiatica</name>
    <dbReference type="NCBI Taxonomy" id="4170"/>
    <lineage>
        <taxon>Eukaryota</taxon>
        <taxon>Viridiplantae</taxon>
        <taxon>Streptophyta</taxon>
        <taxon>Embryophyta</taxon>
        <taxon>Tracheophyta</taxon>
        <taxon>Spermatophyta</taxon>
        <taxon>Magnoliopsida</taxon>
        <taxon>eudicotyledons</taxon>
        <taxon>Gunneridae</taxon>
        <taxon>Pentapetalae</taxon>
        <taxon>asterids</taxon>
        <taxon>lamiids</taxon>
        <taxon>Lamiales</taxon>
        <taxon>Orobanchaceae</taxon>
        <taxon>Buchnereae</taxon>
        <taxon>Striga</taxon>
    </lineage>
</organism>
<dbReference type="Proteomes" id="UP000325081">
    <property type="component" value="Unassembled WGS sequence"/>
</dbReference>